<accession>A6IZ04</accession>
<evidence type="ECO:0000256" key="1">
    <source>
        <dbReference type="SAM" id="MobiDB-lite"/>
    </source>
</evidence>
<dbReference type="Proteomes" id="UP000234681">
    <property type="component" value="Chromosome 19"/>
</dbReference>
<gene>
    <name evidence="2" type="ORF">rCG_51044</name>
</gene>
<dbReference type="EMBL" id="CH473972">
    <property type="protein sequence ID" value="EDL92482.1"/>
    <property type="molecule type" value="Genomic_DNA"/>
</dbReference>
<sequence length="82" mass="10335">MQVLPQKRKETLLQLWKMTMKETKRKKIRRKRKQKKMIKKKRRRKAQANPLLKLSRKLWLSSERRRRDRRERRRKGLSGLKN</sequence>
<reference evidence="3" key="1">
    <citation type="submission" date="2005-09" db="EMBL/GenBank/DDBJ databases">
        <authorList>
            <person name="Mural R.J."/>
            <person name="Li P.W."/>
            <person name="Adams M.D."/>
            <person name="Amanatides P.G."/>
            <person name="Baden-Tillson H."/>
            <person name="Barnstead M."/>
            <person name="Chin S.H."/>
            <person name="Dew I."/>
            <person name="Evans C.A."/>
            <person name="Ferriera S."/>
            <person name="Flanigan M."/>
            <person name="Fosler C."/>
            <person name="Glodek A."/>
            <person name="Gu Z."/>
            <person name="Holt R.A."/>
            <person name="Jennings D."/>
            <person name="Kraft C.L."/>
            <person name="Lu F."/>
            <person name="Nguyen T."/>
            <person name="Nusskern D.R."/>
            <person name="Pfannkoch C.M."/>
            <person name="Sitter C."/>
            <person name="Sutton G.G."/>
            <person name="Venter J.C."/>
            <person name="Wang Z."/>
            <person name="Woodage T."/>
            <person name="Zheng X.H."/>
            <person name="Zhong F."/>
        </authorList>
    </citation>
    <scope>NUCLEOTIDE SEQUENCE [LARGE SCALE GENOMIC DNA]</scope>
    <source>
        <strain>BN</strain>
        <strain evidence="3">Sprague-Dawley</strain>
    </source>
</reference>
<feature type="region of interest" description="Disordered" evidence="1">
    <location>
        <begin position="22"/>
        <end position="55"/>
    </location>
</feature>
<feature type="compositionally biased region" description="Basic residues" evidence="1">
    <location>
        <begin position="23"/>
        <end position="46"/>
    </location>
</feature>
<evidence type="ECO:0000313" key="2">
    <source>
        <dbReference type="EMBL" id="EDL92482.1"/>
    </source>
</evidence>
<evidence type="ECO:0000313" key="3">
    <source>
        <dbReference type="Proteomes" id="UP000234681"/>
    </source>
</evidence>
<dbReference type="AlphaFoldDB" id="A6IZ04"/>
<feature type="compositionally biased region" description="Basic residues" evidence="1">
    <location>
        <begin position="64"/>
        <end position="76"/>
    </location>
</feature>
<organism evidence="2 3">
    <name type="scientific">Rattus norvegicus</name>
    <name type="common">Rat</name>
    <dbReference type="NCBI Taxonomy" id="10116"/>
    <lineage>
        <taxon>Eukaryota</taxon>
        <taxon>Metazoa</taxon>
        <taxon>Chordata</taxon>
        <taxon>Craniata</taxon>
        <taxon>Vertebrata</taxon>
        <taxon>Euteleostomi</taxon>
        <taxon>Mammalia</taxon>
        <taxon>Eutheria</taxon>
        <taxon>Euarchontoglires</taxon>
        <taxon>Glires</taxon>
        <taxon>Rodentia</taxon>
        <taxon>Myomorpha</taxon>
        <taxon>Muroidea</taxon>
        <taxon>Muridae</taxon>
        <taxon>Murinae</taxon>
        <taxon>Rattus</taxon>
    </lineage>
</organism>
<protein>
    <submittedName>
        <fullName evidence="2">RCG51044</fullName>
    </submittedName>
</protein>
<proteinExistence type="predicted"/>
<feature type="region of interest" description="Disordered" evidence="1">
    <location>
        <begin position="63"/>
        <end position="82"/>
    </location>
</feature>
<name>A6IZ04_RAT</name>